<sequence length="66" mass="7214">MAKTLTKSQVGIFAEKIMDWGNLAFVGLVIGQLVPGTNQVKSTLLLFGFLGILLAYSIAYLLLKRK</sequence>
<dbReference type="EMBL" id="PEYY01000039">
    <property type="protein sequence ID" value="PIS18131.1"/>
    <property type="molecule type" value="Genomic_DNA"/>
</dbReference>
<feature type="transmembrane region" description="Helical" evidence="1">
    <location>
        <begin position="20"/>
        <end position="38"/>
    </location>
</feature>
<name>A0A2H0WZV3_9BACT</name>
<evidence type="ECO:0000313" key="2">
    <source>
        <dbReference type="EMBL" id="PIS18131.1"/>
    </source>
</evidence>
<keyword evidence="1" id="KW-1133">Transmembrane helix</keyword>
<keyword evidence="1" id="KW-0472">Membrane</keyword>
<evidence type="ECO:0000256" key="1">
    <source>
        <dbReference type="SAM" id="Phobius"/>
    </source>
</evidence>
<dbReference type="Proteomes" id="UP000229574">
    <property type="component" value="Unassembled WGS sequence"/>
</dbReference>
<comment type="caution">
    <text evidence="2">The sequence shown here is derived from an EMBL/GenBank/DDBJ whole genome shotgun (WGS) entry which is preliminary data.</text>
</comment>
<proteinExistence type="predicted"/>
<accession>A0A2H0WZV3</accession>
<keyword evidence="1" id="KW-0812">Transmembrane</keyword>
<dbReference type="AlphaFoldDB" id="A0A2H0WZV3"/>
<feature type="transmembrane region" description="Helical" evidence="1">
    <location>
        <begin position="44"/>
        <end position="63"/>
    </location>
</feature>
<evidence type="ECO:0000313" key="3">
    <source>
        <dbReference type="Proteomes" id="UP000229574"/>
    </source>
</evidence>
<organism evidence="2 3">
    <name type="scientific">Candidatus Collierbacteria bacterium CG09_land_8_20_14_0_10_46_12</name>
    <dbReference type="NCBI Taxonomy" id="1974533"/>
    <lineage>
        <taxon>Bacteria</taxon>
        <taxon>Candidatus Collieribacteriota</taxon>
    </lineage>
</organism>
<reference evidence="3" key="1">
    <citation type="submission" date="2017-09" db="EMBL/GenBank/DDBJ databases">
        <title>Depth-based differentiation of microbial function through sediment-hosted aquifers and enrichment of novel symbionts in the deep terrestrial subsurface.</title>
        <authorList>
            <person name="Probst A.J."/>
            <person name="Ladd B."/>
            <person name="Jarett J.K."/>
            <person name="Geller-Mcgrath D.E."/>
            <person name="Sieber C.M.K."/>
            <person name="Emerson J.B."/>
            <person name="Anantharaman K."/>
            <person name="Thomas B.C."/>
            <person name="Malmstrom R."/>
            <person name="Stieglmeier M."/>
            <person name="Klingl A."/>
            <person name="Woyke T."/>
            <person name="Ryan C.M."/>
            <person name="Banfield J.F."/>
        </authorList>
    </citation>
    <scope>NUCLEOTIDE SEQUENCE [LARGE SCALE GENOMIC DNA]</scope>
</reference>
<gene>
    <name evidence="2" type="ORF">COT54_00965</name>
</gene>
<protein>
    <submittedName>
        <fullName evidence="2">Uncharacterized protein</fullName>
    </submittedName>
</protein>